<sequence length="101" mass="10839">HRAACGELHALRARWSGPTRPRMDCRLEDCIGLGMTAARSLHALGADHVHRLESCRTVAVCASRRVQAAVRHGAPIAGAPALCRGFVREATREHPASARAV</sequence>
<keyword evidence="2" id="KW-1185">Reference proteome</keyword>
<evidence type="ECO:0000313" key="2">
    <source>
        <dbReference type="Proteomes" id="UP001189429"/>
    </source>
</evidence>
<accession>A0ABN9VQQ5</accession>
<protein>
    <submittedName>
        <fullName evidence="1">Uncharacterized protein</fullName>
    </submittedName>
</protein>
<feature type="non-terminal residue" evidence="1">
    <location>
        <position position="101"/>
    </location>
</feature>
<gene>
    <name evidence="1" type="ORF">PCOR1329_LOCUS59428</name>
</gene>
<comment type="caution">
    <text evidence="1">The sequence shown here is derived from an EMBL/GenBank/DDBJ whole genome shotgun (WGS) entry which is preliminary data.</text>
</comment>
<organism evidence="1 2">
    <name type="scientific">Prorocentrum cordatum</name>
    <dbReference type="NCBI Taxonomy" id="2364126"/>
    <lineage>
        <taxon>Eukaryota</taxon>
        <taxon>Sar</taxon>
        <taxon>Alveolata</taxon>
        <taxon>Dinophyceae</taxon>
        <taxon>Prorocentrales</taxon>
        <taxon>Prorocentraceae</taxon>
        <taxon>Prorocentrum</taxon>
    </lineage>
</organism>
<name>A0ABN9VQQ5_9DINO</name>
<dbReference type="Proteomes" id="UP001189429">
    <property type="component" value="Unassembled WGS sequence"/>
</dbReference>
<proteinExistence type="predicted"/>
<reference evidence="1" key="1">
    <citation type="submission" date="2023-10" db="EMBL/GenBank/DDBJ databases">
        <authorList>
            <person name="Chen Y."/>
            <person name="Shah S."/>
            <person name="Dougan E. K."/>
            <person name="Thang M."/>
            <person name="Chan C."/>
        </authorList>
    </citation>
    <scope>NUCLEOTIDE SEQUENCE [LARGE SCALE GENOMIC DNA]</scope>
</reference>
<dbReference type="EMBL" id="CAUYUJ010017408">
    <property type="protein sequence ID" value="CAK0874584.1"/>
    <property type="molecule type" value="Genomic_DNA"/>
</dbReference>
<feature type="non-terminal residue" evidence="1">
    <location>
        <position position="1"/>
    </location>
</feature>
<evidence type="ECO:0000313" key="1">
    <source>
        <dbReference type="EMBL" id="CAK0874584.1"/>
    </source>
</evidence>